<dbReference type="EMBL" id="CP017703">
    <property type="protein sequence ID" value="ASS89646.1"/>
    <property type="molecule type" value="Genomic_DNA"/>
</dbReference>
<accession>A0A223E334</accession>
<protein>
    <submittedName>
        <fullName evidence="1">Uncharacterized protein</fullName>
    </submittedName>
</protein>
<dbReference type="Proteomes" id="UP000214606">
    <property type="component" value="Chromosome"/>
</dbReference>
<name>A0A223E334_9BACI</name>
<sequence length="86" mass="10389">MRKEFIHLRLYICKIIFLFRRKGLIIEVNNTSDLDKLSNGCFVRFESKLERNPLISLLESFEQMMVVVMTFQSQQRVEKRVTNKKY</sequence>
<dbReference type="KEGG" id="apak:AP3564_04695"/>
<evidence type="ECO:0000313" key="2">
    <source>
        <dbReference type="Proteomes" id="UP000214606"/>
    </source>
</evidence>
<organism evidence="1 2">
    <name type="scientific">Aeribacillus pallidus</name>
    <dbReference type="NCBI Taxonomy" id="33936"/>
    <lineage>
        <taxon>Bacteria</taxon>
        <taxon>Bacillati</taxon>
        <taxon>Bacillota</taxon>
        <taxon>Bacilli</taxon>
        <taxon>Bacillales</taxon>
        <taxon>Bacillaceae</taxon>
        <taxon>Aeribacillus</taxon>
    </lineage>
</organism>
<dbReference type="AlphaFoldDB" id="A0A223E334"/>
<gene>
    <name evidence="1" type="ORF">AP3564_04695</name>
</gene>
<evidence type="ECO:0000313" key="1">
    <source>
        <dbReference type="EMBL" id="ASS89646.1"/>
    </source>
</evidence>
<reference evidence="1 2" key="1">
    <citation type="submission" date="2016-10" db="EMBL/GenBank/DDBJ databases">
        <title>The whole genome sequencing and assembly of Aeribacillus pallidus KCTC3564 strain.</title>
        <authorList>
            <person name="Lee Y.-J."/>
            <person name="Park M.-K."/>
            <person name="Yi H."/>
            <person name="Bahn Y.-S."/>
            <person name="Kim J.F."/>
            <person name="Lee D.-W."/>
        </authorList>
    </citation>
    <scope>NUCLEOTIDE SEQUENCE [LARGE SCALE GENOMIC DNA]</scope>
    <source>
        <strain evidence="1 2">KCTC3564</strain>
    </source>
</reference>
<proteinExistence type="predicted"/>